<dbReference type="Proteomes" id="UP000186917">
    <property type="component" value="Unassembled WGS sequence"/>
</dbReference>
<evidence type="ECO:0000259" key="2">
    <source>
        <dbReference type="Pfam" id="PF04773"/>
    </source>
</evidence>
<evidence type="ECO:0000256" key="1">
    <source>
        <dbReference type="SAM" id="Phobius"/>
    </source>
</evidence>
<dbReference type="Gene3D" id="2.60.120.1440">
    <property type="match status" value="1"/>
</dbReference>
<dbReference type="FunFam" id="2.60.120.1440:FF:000001">
    <property type="entry name" value="Putative anti-sigma factor"/>
    <property type="match status" value="1"/>
</dbReference>
<evidence type="ECO:0000259" key="3">
    <source>
        <dbReference type="Pfam" id="PF16344"/>
    </source>
</evidence>
<dbReference type="AlphaFoldDB" id="A0A173MI35"/>
<evidence type="ECO:0000313" key="5">
    <source>
        <dbReference type="Proteomes" id="UP000186917"/>
    </source>
</evidence>
<dbReference type="InterPro" id="IPR012373">
    <property type="entry name" value="Ferrdict_sens_TM"/>
</dbReference>
<dbReference type="InterPro" id="IPR006860">
    <property type="entry name" value="FecR"/>
</dbReference>
<keyword evidence="5" id="KW-1185">Reference proteome</keyword>
<dbReference type="Pfam" id="PF04773">
    <property type="entry name" value="FecR"/>
    <property type="match status" value="1"/>
</dbReference>
<dbReference type="KEGG" id="fln:FLA_3101"/>
<feature type="domain" description="Protein FecR C-terminal" evidence="3">
    <location>
        <begin position="325"/>
        <end position="392"/>
    </location>
</feature>
<accession>A0A173MI35</accession>
<sequence>MDDPSFDIEELLFKALQGTLSTEEEALLEAWKAEKPGNHAFAEQLLHPDRLTGKLRLYAAHNQQQAREEAIRHLFPQQRTKTMPLLRWWVAAAMLILVAGSIYVLISYRIPVDAPVKISRVPAMVAPGRPGAVLTLGNGSQVLLDTVKNGVVALQDGVTARIINGVLHYEGVGAGMVYNTMSTPKGRLFELTLPDGTQVWLNSASSIRYPVAFNGVDRKVEITGEAYFEVAANVRKPFRVTVNNSTEVQVLGTHFNVNAYSNEQQAAATLLEGAIQVQQLNTGNHAVKVQPGQQAVWQADESAAGVQLVKSVDIEKVMAWKNGLFNFEGASLEEVMRQLERWYDIEVVFEKPMTDIRFGGKMTKGIPLNDLLEGLKGVEGYDLKFRMEGKRTLVVSR</sequence>
<dbReference type="PANTHER" id="PTHR30273">
    <property type="entry name" value="PERIPLASMIC SIGNAL SENSOR AND SIGMA FACTOR ACTIVATOR FECR-RELATED"/>
    <property type="match status" value="1"/>
</dbReference>
<keyword evidence="1" id="KW-0472">Membrane</keyword>
<evidence type="ECO:0000313" key="4">
    <source>
        <dbReference type="EMBL" id="SIS95260.1"/>
    </source>
</evidence>
<dbReference type="PANTHER" id="PTHR30273:SF2">
    <property type="entry name" value="PROTEIN FECR"/>
    <property type="match status" value="1"/>
</dbReference>
<dbReference type="Pfam" id="PF16344">
    <property type="entry name" value="FecR_C"/>
    <property type="match status" value="1"/>
</dbReference>
<proteinExistence type="predicted"/>
<reference evidence="5" key="1">
    <citation type="submission" date="2017-01" db="EMBL/GenBank/DDBJ databases">
        <authorList>
            <person name="Varghese N."/>
            <person name="Submissions S."/>
        </authorList>
    </citation>
    <scope>NUCLEOTIDE SEQUENCE [LARGE SCALE GENOMIC DNA]</scope>
    <source>
        <strain evidence="5">DSM 21054</strain>
    </source>
</reference>
<organism evidence="4 5">
    <name type="scientific">Filimonas lacunae</name>
    <dbReference type="NCBI Taxonomy" id="477680"/>
    <lineage>
        <taxon>Bacteria</taxon>
        <taxon>Pseudomonadati</taxon>
        <taxon>Bacteroidota</taxon>
        <taxon>Chitinophagia</taxon>
        <taxon>Chitinophagales</taxon>
        <taxon>Chitinophagaceae</taxon>
        <taxon>Filimonas</taxon>
    </lineage>
</organism>
<feature type="transmembrane region" description="Helical" evidence="1">
    <location>
        <begin position="85"/>
        <end position="106"/>
    </location>
</feature>
<dbReference type="OrthoDB" id="641696at2"/>
<gene>
    <name evidence="4" type="ORF">SAMN05421788_102288</name>
</gene>
<name>A0A173MI35_9BACT</name>
<feature type="domain" description="FecR protein" evidence="2">
    <location>
        <begin position="180"/>
        <end position="275"/>
    </location>
</feature>
<protein>
    <submittedName>
        <fullName evidence="4">FecR family protein</fullName>
    </submittedName>
</protein>
<dbReference type="STRING" id="477680.SAMN05421788_102288"/>
<dbReference type="GO" id="GO:0016989">
    <property type="term" value="F:sigma factor antagonist activity"/>
    <property type="evidence" value="ECO:0007669"/>
    <property type="project" value="TreeGrafter"/>
</dbReference>
<dbReference type="RefSeq" id="WP_076377932.1">
    <property type="nucleotide sequence ID" value="NZ_AP017422.1"/>
</dbReference>
<dbReference type="InterPro" id="IPR032508">
    <property type="entry name" value="FecR_C"/>
</dbReference>
<keyword evidence="1" id="KW-0812">Transmembrane</keyword>
<dbReference type="EMBL" id="FTOR01000002">
    <property type="protein sequence ID" value="SIS95260.1"/>
    <property type="molecule type" value="Genomic_DNA"/>
</dbReference>
<dbReference type="Gene3D" id="3.55.50.30">
    <property type="match status" value="1"/>
</dbReference>
<keyword evidence="1" id="KW-1133">Transmembrane helix</keyword>